<dbReference type="AlphaFoldDB" id="A0A9K3CQ16"/>
<keyword evidence="2" id="KW-1185">Reference proteome</keyword>
<comment type="caution">
    <text evidence="1">The sequence shown here is derived from an EMBL/GenBank/DDBJ whole genome shotgun (WGS) entry which is preliminary data.</text>
</comment>
<name>A0A9K3CQ16_9EUKA</name>
<dbReference type="SUPFAM" id="SSF101908">
    <property type="entry name" value="Putative isomerase YbhE"/>
    <property type="match status" value="1"/>
</dbReference>
<gene>
    <name evidence="1" type="ORF">KIPB_001012</name>
</gene>
<dbReference type="EMBL" id="BDIP01000131">
    <property type="protein sequence ID" value="GIQ80245.1"/>
    <property type="molecule type" value="Genomic_DNA"/>
</dbReference>
<organism evidence="1 2">
    <name type="scientific">Kipferlia bialata</name>
    <dbReference type="NCBI Taxonomy" id="797122"/>
    <lineage>
        <taxon>Eukaryota</taxon>
        <taxon>Metamonada</taxon>
        <taxon>Carpediemonas-like organisms</taxon>
        <taxon>Kipferlia</taxon>
    </lineage>
</organism>
<reference evidence="1 2" key="1">
    <citation type="journal article" date="2018" name="PLoS ONE">
        <title>The draft genome of Kipferlia bialata reveals reductive genome evolution in fornicate parasites.</title>
        <authorList>
            <person name="Tanifuji G."/>
            <person name="Takabayashi S."/>
            <person name="Kume K."/>
            <person name="Takagi M."/>
            <person name="Nakayama T."/>
            <person name="Kamikawa R."/>
            <person name="Inagaki Y."/>
            <person name="Hashimoto T."/>
        </authorList>
    </citation>
    <scope>NUCLEOTIDE SEQUENCE [LARGE SCALE GENOMIC DNA]</scope>
    <source>
        <strain evidence="1">NY0173</strain>
    </source>
</reference>
<accession>A0A9K3CQ16</accession>
<evidence type="ECO:0000313" key="2">
    <source>
        <dbReference type="Proteomes" id="UP000265618"/>
    </source>
</evidence>
<dbReference type="Proteomes" id="UP000265618">
    <property type="component" value="Unassembled WGS sequence"/>
</dbReference>
<evidence type="ECO:0000313" key="1">
    <source>
        <dbReference type="EMBL" id="GIQ80245.1"/>
    </source>
</evidence>
<sequence>MYGTLDSRHLALQELTPYPYAPSVASVRGGMGYAQYSQGMQAAKCVFRVAAEYPRIVSTSVEQTRHRLLMVATVAQGIHIFDTTHMRDALYASALSIPSPSLSTVDCQWYPVDSSMIGILDTDTLRMSFMRSRRVINTNLMQSRSRLRRQLAKCLSFSTPTSMGPLAAVGVHMQQSDQRGAVIIMDIAKTTIVKRIPYKSAVCGIAFNPGDDRLVSVKGHEDEDGACSVLDLRNDQFIPCKPNTTRAYNAEAATEDIDSVLDAAHVRGLVMSILEEDEFATAARERERERRTGNQGASIGGVSWLDPGCCLTWDRWGPVTGYSKYQTENAFCFGNSLGPYDVKGVLVRPREGVRRDQAVRQSVQVGSVATDRRTGLIAAVLDRDIVITSRHGRVTTLKGAAHPESHLCWHGDVATGPALLVTTWNIVSVLVPGCAPVGGVTRDQLEDMMEGGAEGGDAGGDNWW</sequence>
<proteinExistence type="predicted"/>
<protein>
    <submittedName>
        <fullName evidence="1">Uncharacterized protein</fullName>
    </submittedName>
</protein>